<reference evidence="1 2" key="1">
    <citation type="submission" date="2017-11" db="EMBL/GenBank/DDBJ databases">
        <title>Complete genome sequence of Herbaspirillum rubrisubalbicans DSM 11543.</title>
        <authorList>
            <person name="Chen M."/>
            <person name="An Q."/>
        </authorList>
    </citation>
    <scope>NUCLEOTIDE SEQUENCE [LARGE SCALE GENOMIC DNA]</scope>
    <source>
        <strain evidence="1 2">DSM 11543</strain>
    </source>
</reference>
<accession>A0AAD0XFT3</accession>
<evidence type="ECO:0000313" key="1">
    <source>
        <dbReference type="EMBL" id="AYR24546.1"/>
    </source>
</evidence>
<name>A0AAD0XFT3_9BURK</name>
<proteinExistence type="predicted"/>
<gene>
    <name evidence="1" type="ORF">RC54_12210</name>
</gene>
<protein>
    <submittedName>
        <fullName evidence="1">Uncharacterized protein</fullName>
    </submittedName>
</protein>
<dbReference type="EMBL" id="CP024996">
    <property type="protein sequence ID" value="AYR24546.1"/>
    <property type="molecule type" value="Genomic_DNA"/>
</dbReference>
<dbReference type="RefSeq" id="WP_061789616.1">
    <property type="nucleotide sequence ID" value="NZ_CP024996.1"/>
</dbReference>
<dbReference type="AlphaFoldDB" id="A0AAD0XFT3"/>
<sequence length="130" mass="14319">MAAAAEQLTFARCDMGEVWHLLKAARTERVKTNPAETLDQLMARGEAFKVVLDGEIVGAYLLEVHGPEVWILLAGGKAPVDLAHYGLAMIESQAQEFDSIGFQTRRPGLIKKAKRAGFEVAAVVMRKRLR</sequence>
<dbReference type="Proteomes" id="UP000269199">
    <property type="component" value="Chromosome"/>
</dbReference>
<evidence type="ECO:0000313" key="2">
    <source>
        <dbReference type="Proteomes" id="UP000269199"/>
    </source>
</evidence>
<organism evidence="1 2">
    <name type="scientific">Herbaspirillum rubrisubalbicans</name>
    <dbReference type="NCBI Taxonomy" id="80842"/>
    <lineage>
        <taxon>Bacteria</taxon>
        <taxon>Pseudomonadati</taxon>
        <taxon>Pseudomonadota</taxon>
        <taxon>Betaproteobacteria</taxon>
        <taxon>Burkholderiales</taxon>
        <taxon>Oxalobacteraceae</taxon>
        <taxon>Herbaspirillum</taxon>
    </lineage>
</organism>